<dbReference type="EMBL" id="JAIZAY010000015">
    <property type="protein sequence ID" value="KAJ8028582.1"/>
    <property type="molecule type" value="Genomic_DNA"/>
</dbReference>
<gene>
    <name evidence="1" type="ORF">HOLleu_30864</name>
</gene>
<organism evidence="1 2">
    <name type="scientific">Holothuria leucospilota</name>
    <name type="common">Black long sea cucumber</name>
    <name type="synonym">Mertensiothuria leucospilota</name>
    <dbReference type="NCBI Taxonomy" id="206669"/>
    <lineage>
        <taxon>Eukaryota</taxon>
        <taxon>Metazoa</taxon>
        <taxon>Echinodermata</taxon>
        <taxon>Eleutherozoa</taxon>
        <taxon>Echinozoa</taxon>
        <taxon>Holothuroidea</taxon>
        <taxon>Aspidochirotacea</taxon>
        <taxon>Aspidochirotida</taxon>
        <taxon>Holothuriidae</taxon>
        <taxon>Holothuria</taxon>
    </lineage>
</organism>
<dbReference type="Proteomes" id="UP001152320">
    <property type="component" value="Chromosome 15"/>
</dbReference>
<protein>
    <submittedName>
        <fullName evidence="1">Uncharacterized protein</fullName>
    </submittedName>
</protein>
<keyword evidence="2" id="KW-1185">Reference proteome</keyword>
<accession>A0A9Q1BKZ4</accession>
<reference evidence="1" key="1">
    <citation type="submission" date="2021-10" db="EMBL/GenBank/DDBJ databases">
        <title>Tropical sea cucumber genome reveals ecological adaptation and Cuvierian tubules defense mechanism.</title>
        <authorList>
            <person name="Chen T."/>
        </authorList>
    </citation>
    <scope>NUCLEOTIDE SEQUENCE</scope>
    <source>
        <strain evidence="1">Nanhai2018</strain>
        <tissue evidence="1">Muscle</tissue>
    </source>
</reference>
<name>A0A9Q1BKZ4_HOLLE</name>
<comment type="caution">
    <text evidence="1">The sequence shown here is derived from an EMBL/GenBank/DDBJ whole genome shotgun (WGS) entry which is preliminary data.</text>
</comment>
<evidence type="ECO:0000313" key="2">
    <source>
        <dbReference type="Proteomes" id="UP001152320"/>
    </source>
</evidence>
<evidence type="ECO:0000313" key="1">
    <source>
        <dbReference type="EMBL" id="KAJ8028582.1"/>
    </source>
</evidence>
<proteinExistence type="predicted"/>
<dbReference type="AlphaFoldDB" id="A0A9Q1BKZ4"/>
<sequence length="74" mass="8212">MAVNSAQVLLPLPYLAASFQSLKGVVNRVASYNHSNHSSKPSLDALSSEKLDQVEFRWETLRLLLDEKPTSLCP</sequence>